<proteinExistence type="predicted"/>
<dbReference type="NCBIfam" id="TIGR02229">
    <property type="entry name" value="caa3_sub_IV"/>
    <property type="match status" value="1"/>
</dbReference>
<dbReference type="PRINTS" id="PR00607">
    <property type="entry name" value="CYTCHROMECIE"/>
</dbReference>
<name>A0ABN8X1B2_9GAMM</name>
<feature type="region of interest" description="Disordered" evidence="12">
    <location>
        <begin position="105"/>
        <end position="136"/>
    </location>
</feature>
<keyword evidence="3" id="KW-1003">Cell membrane</keyword>
<keyword evidence="7" id="KW-0249">Electron transport</keyword>
<evidence type="ECO:0000256" key="7">
    <source>
        <dbReference type="ARBA" id="ARBA00022982"/>
    </source>
</evidence>
<comment type="subcellular location">
    <subcellularLocation>
        <location evidence="1">Cell membrane</location>
        <topology evidence="1">Multi-pass membrane protein</topology>
    </subcellularLocation>
</comment>
<dbReference type="InterPro" id="IPR011743">
    <property type="entry name" value="Caa3_sub_IV"/>
</dbReference>
<keyword evidence="4 11" id="KW-0349">Heme</keyword>
<evidence type="ECO:0000313" key="15">
    <source>
        <dbReference type="EMBL" id="CAI8811457.1"/>
    </source>
</evidence>
<dbReference type="PANTHER" id="PTHR40942:SF4">
    <property type="entry name" value="CYTOCHROME C5"/>
    <property type="match status" value="1"/>
</dbReference>
<feature type="transmembrane region" description="Helical" evidence="13">
    <location>
        <begin position="63"/>
        <end position="83"/>
    </location>
</feature>
<organism evidence="15 16">
    <name type="scientific">Methylocaldum szegediense</name>
    <dbReference type="NCBI Taxonomy" id="73780"/>
    <lineage>
        <taxon>Bacteria</taxon>
        <taxon>Pseudomonadati</taxon>
        <taxon>Pseudomonadota</taxon>
        <taxon>Gammaproteobacteria</taxon>
        <taxon>Methylococcales</taxon>
        <taxon>Methylococcaceae</taxon>
        <taxon>Methylocaldum</taxon>
    </lineage>
</organism>
<evidence type="ECO:0000256" key="11">
    <source>
        <dbReference type="PROSITE-ProRule" id="PRU00433"/>
    </source>
</evidence>
<evidence type="ECO:0000256" key="3">
    <source>
        <dbReference type="ARBA" id="ARBA00022475"/>
    </source>
</evidence>
<evidence type="ECO:0000313" key="16">
    <source>
        <dbReference type="Proteomes" id="UP001162030"/>
    </source>
</evidence>
<feature type="transmembrane region" description="Helical" evidence="13">
    <location>
        <begin position="12"/>
        <end position="31"/>
    </location>
</feature>
<keyword evidence="9 11" id="KW-0408">Iron</keyword>
<dbReference type="PROSITE" id="PS51007">
    <property type="entry name" value="CYTC"/>
    <property type="match status" value="1"/>
</dbReference>
<evidence type="ECO:0000256" key="10">
    <source>
        <dbReference type="ARBA" id="ARBA00023136"/>
    </source>
</evidence>
<evidence type="ECO:0000256" key="2">
    <source>
        <dbReference type="ARBA" id="ARBA00022448"/>
    </source>
</evidence>
<feature type="transmembrane region" description="Helical" evidence="13">
    <location>
        <begin position="37"/>
        <end position="56"/>
    </location>
</feature>
<dbReference type="InterPro" id="IPR002323">
    <property type="entry name" value="Cyt_CIE"/>
</dbReference>
<dbReference type="Pfam" id="PF13442">
    <property type="entry name" value="Cytochrome_CBB3"/>
    <property type="match status" value="1"/>
</dbReference>
<dbReference type="InterPro" id="IPR005171">
    <property type="entry name" value="Cyt_c_oxidase_su4_prok"/>
</dbReference>
<dbReference type="SUPFAM" id="SSF46626">
    <property type="entry name" value="Cytochrome c"/>
    <property type="match status" value="1"/>
</dbReference>
<evidence type="ECO:0000259" key="14">
    <source>
        <dbReference type="PROSITE" id="PS51007"/>
    </source>
</evidence>
<dbReference type="InterPro" id="IPR036909">
    <property type="entry name" value="Cyt_c-like_dom_sf"/>
</dbReference>
<evidence type="ECO:0000256" key="5">
    <source>
        <dbReference type="ARBA" id="ARBA00022692"/>
    </source>
</evidence>
<protein>
    <submittedName>
        <fullName evidence="15">Cytochrome c oxidase subunit IV</fullName>
    </submittedName>
</protein>
<keyword evidence="8 13" id="KW-1133">Transmembrane helix</keyword>
<sequence>MDERTRRNHLGIWLLLLSLLGLNIALSFLDLGIFNTILTIAIAALQAFIIVTFFMYMRSAAPVPRIAAATGFFWLLLMIGLTLTDYQTRFEDIALGRLLPEPGWESPGVGQVPNPLSESGYTPAPQPSAPGTAVPNPASGEQVYASVCIVCHGGGLGGAPRTGDKAAWLKRAEQGVDTLVDHAVKGYKGMPPKGGHPELSEQDVRNAIGYMLYASGIELQRR</sequence>
<evidence type="ECO:0000256" key="9">
    <source>
        <dbReference type="ARBA" id="ARBA00023004"/>
    </source>
</evidence>
<dbReference type="PANTHER" id="PTHR40942">
    <property type="match status" value="1"/>
</dbReference>
<evidence type="ECO:0000256" key="1">
    <source>
        <dbReference type="ARBA" id="ARBA00004651"/>
    </source>
</evidence>
<gene>
    <name evidence="15" type="ORF">MSZNOR_1787</name>
</gene>
<keyword evidence="2" id="KW-0813">Transport</keyword>
<dbReference type="InterPro" id="IPR009056">
    <property type="entry name" value="Cyt_c-like_dom"/>
</dbReference>
<evidence type="ECO:0000256" key="12">
    <source>
        <dbReference type="SAM" id="MobiDB-lite"/>
    </source>
</evidence>
<accession>A0ABN8X1B2</accession>
<feature type="domain" description="Cytochrome c" evidence="14">
    <location>
        <begin position="135"/>
        <end position="215"/>
    </location>
</feature>
<evidence type="ECO:0000256" key="13">
    <source>
        <dbReference type="SAM" id="Phobius"/>
    </source>
</evidence>
<keyword evidence="5 13" id="KW-0812">Transmembrane</keyword>
<keyword evidence="10 13" id="KW-0472">Membrane</keyword>
<dbReference type="Gene3D" id="1.10.760.10">
    <property type="entry name" value="Cytochrome c-like domain"/>
    <property type="match status" value="1"/>
</dbReference>
<dbReference type="Pfam" id="PF03626">
    <property type="entry name" value="COX4_pro"/>
    <property type="match status" value="1"/>
</dbReference>
<keyword evidence="6 11" id="KW-0479">Metal-binding</keyword>
<keyword evidence="16" id="KW-1185">Reference proteome</keyword>
<dbReference type="Proteomes" id="UP001162030">
    <property type="component" value="Chromosome"/>
</dbReference>
<dbReference type="RefSeq" id="WP_026610145.1">
    <property type="nucleotide sequence ID" value="NZ_OX458333.1"/>
</dbReference>
<evidence type="ECO:0000256" key="8">
    <source>
        <dbReference type="ARBA" id="ARBA00022989"/>
    </source>
</evidence>
<reference evidence="15 16" key="1">
    <citation type="submission" date="2023-03" db="EMBL/GenBank/DDBJ databases">
        <authorList>
            <person name="Pearce D."/>
        </authorList>
    </citation>
    <scope>NUCLEOTIDE SEQUENCE [LARGE SCALE GENOMIC DNA]</scope>
    <source>
        <strain evidence="15">Msz</strain>
    </source>
</reference>
<dbReference type="EMBL" id="OX458333">
    <property type="protein sequence ID" value="CAI8811457.1"/>
    <property type="molecule type" value="Genomic_DNA"/>
</dbReference>
<evidence type="ECO:0000256" key="6">
    <source>
        <dbReference type="ARBA" id="ARBA00022723"/>
    </source>
</evidence>
<evidence type="ECO:0000256" key="4">
    <source>
        <dbReference type="ARBA" id="ARBA00022617"/>
    </source>
</evidence>